<dbReference type="Pfam" id="PF00881">
    <property type="entry name" value="Nitroreductase"/>
    <property type="match status" value="1"/>
</dbReference>
<comment type="caution">
    <text evidence="4">The sequence shown here is derived from an EMBL/GenBank/DDBJ whole genome shotgun (WGS) entry which is preliminary data.</text>
</comment>
<dbReference type="InterPro" id="IPR000415">
    <property type="entry name" value="Nitroreductase-like"/>
</dbReference>
<dbReference type="AlphaFoldDB" id="A0A1R1B3G6"/>
<evidence type="ECO:0000256" key="1">
    <source>
        <dbReference type="ARBA" id="ARBA00007118"/>
    </source>
</evidence>
<evidence type="ECO:0000313" key="5">
    <source>
        <dbReference type="Proteomes" id="UP000187074"/>
    </source>
</evidence>
<evidence type="ECO:0000259" key="3">
    <source>
        <dbReference type="Pfam" id="PF00881"/>
    </source>
</evidence>
<evidence type="ECO:0000256" key="2">
    <source>
        <dbReference type="ARBA" id="ARBA00023002"/>
    </source>
</evidence>
<dbReference type="SUPFAM" id="SSF55469">
    <property type="entry name" value="FMN-dependent nitroreductase-like"/>
    <property type="match status" value="1"/>
</dbReference>
<proteinExistence type="inferred from homology"/>
<keyword evidence="2" id="KW-0560">Oxidoreductase</keyword>
<sequence length="208" mass="23511">MSDLTTLIKSRRSANLFMEGIEIPDKDLIDIFNEVKYAPSAFNLQHTHYVVVKDPDIKHKVYEAANKQHKILTASAVVVVLGNKQAYREIGKMNEGFLNLGVIDKLEYDMTVESVTNFYEAGGESFMRDEAIRNASLSAMLLMMVAKDKGWDTCPMIGFDPVALQKELDIPDAYVPAMLIAIGKEDARKPRPRGYRKPVLEFVSYNQF</sequence>
<accession>A0A1R1B3G6</accession>
<evidence type="ECO:0000313" key="4">
    <source>
        <dbReference type="EMBL" id="OME93684.1"/>
    </source>
</evidence>
<dbReference type="PANTHER" id="PTHR43673:SF12">
    <property type="entry name" value="PROTEIN DRGA"/>
    <property type="match status" value="1"/>
</dbReference>
<dbReference type="EMBL" id="MRTF01000003">
    <property type="protein sequence ID" value="OME93684.1"/>
    <property type="molecule type" value="Genomic_DNA"/>
</dbReference>
<dbReference type="GO" id="GO:0016491">
    <property type="term" value="F:oxidoreductase activity"/>
    <property type="evidence" value="ECO:0007669"/>
    <property type="project" value="UniProtKB-KW"/>
</dbReference>
<dbReference type="PANTHER" id="PTHR43673">
    <property type="entry name" value="NAD(P)H NITROREDUCTASE YDGI-RELATED"/>
    <property type="match status" value="1"/>
</dbReference>
<organism evidence="4 5">
    <name type="scientific">Paenibacillus lautus</name>
    <name type="common">Bacillus lautus</name>
    <dbReference type="NCBI Taxonomy" id="1401"/>
    <lineage>
        <taxon>Bacteria</taxon>
        <taxon>Bacillati</taxon>
        <taxon>Bacillota</taxon>
        <taxon>Bacilli</taxon>
        <taxon>Bacillales</taxon>
        <taxon>Paenibacillaceae</taxon>
        <taxon>Paenibacillus</taxon>
    </lineage>
</organism>
<name>A0A1R1B3G6_PAELA</name>
<dbReference type="OrthoDB" id="9782629at2"/>
<dbReference type="RefSeq" id="WP_076322355.1">
    <property type="nucleotide sequence ID" value="NZ_MRTF01000003.1"/>
</dbReference>
<protein>
    <submittedName>
        <fullName evidence="4">Nitroreductase family protein</fullName>
    </submittedName>
</protein>
<dbReference type="InterPro" id="IPR029479">
    <property type="entry name" value="Nitroreductase"/>
</dbReference>
<feature type="domain" description="Nitroreductase" evidence="3">
    <location>
        <begin position="8"/>
        <end position="184"/>
    </location>
</feature>
<dbReference type="Proteomes" id="UP000187074">
    <property type="component" value="Unassembled WGS sequence"/>
</dbReference>
<comment type="similarity">
    <text evidence="1">Belongs to the nitroreductase family.</text>
</comment>
<dbReference type="Gene3D" id="3.40.109.10">
    <property type="entry name" value="NADH Oxidase"/>
    <property type="match status" value="1"/>
</dbReference>
<dbReference type="CDD" id="cd02137">
    <property type="entry name" value="MhqN-like"/>
    <property type="match status" value="1"/>
</dbReference>
<reference evidence="4 5" key="1">
    <citation type="submission" date="2016-11" db="EMBL/GenBank/DDBJ databases">
        <title>Paenibacillus species isolates.</title>
        <authorList>
            <person name="Beno S.M."/>
        </authorList>
    </citation>
    <scope>NUCLEOTIDE SEQUENCE [LARGE SCALE GENOMIC DNA]</scope>
    <source>
        <strain evidence="4 5">FSL F4-0100</strain>
    </source>
</reference>
<dbReference type="STRING" id="1401.BK123_10550"/>
<gene>
    <name evidence="4" type="ORF">BK123_10550</name>
</gene>